<evidence type="ECO:0000313" key="4">
    <source>
        <dbReference type="EMBL" id="GIE54550.1"/>
    </source>
</evidence>
<feature type="compositionally biased region" description="Low complexity" evidence="2">
    <location>
        <begin position="53"/>
        <end position="73"/>
    </location>
</feature>
<dbReference type="InterPro" id="IPR005754">
    <property type="entry name" value="Sortase"/>
</dbReference>
<dbReference type="InterPro" id="IPR023365">
    <property type="entry name" value="Sortase_dom-sf"/>
</dbReference>
<feature type="transmembrane region" description="Helical" evidence="3">
    <location>
        <begin position="78"/>
        <end position="100"/>
    </location>
</feature>
<feature type="region of interest" description="Disordered" evidence="2">
    <location>
        <begin position="1"/>
        <end position="73"/>
    </location>
</feature>
<dbReference type="EMBL" id="BOMQ01000105">
    <property type="protein sequence ID" value="GIE54550.1"/>
    <property type="molecule type" value="Genomic_DNA"/>
</dbReference>
<dbReference type="Proteomes" id="UP000647172">
    <property type="component" value="Unassembled WGS sequence"/>
</dbReference>
<comment type="caution">
    <text evidence="4">The sequence shown here is derived from an EMBL/GenBank/DDBJ whole genome shotgun (WGS) entry which is preliminary data.</text>
</comment>
<gene>
    <name evidence="4" type="ORF">Ani05nite_80840</name>
</gene>
<evidence type="ECO:0000256" key="1">
    <source>
        <dbReference type="ARBA" id="ARBA00022801"/>
    </source>
</evidence>
<dbReference type="InterPro" id="IPR042001">
    <property type="entry name" value="Sortase_F"/>
</dbReference>
<evidence type="ECO:0000256" key="3">
    <source>
        <dbReference type="SAM" id="Phobius"/>
    </source>
</evidence>
<proteinExistence type="predicted"/>
<dbReference type="GO" id="GO:0016787">
    <property type="term" value="F:hydrolase activity"/>
    <property type="evidence" value="ECO:0007669"/>
    <property type="project" value="UniProtKB-KW"/>
</dbReference>
<name>A0A919JSC3_9ACTN</name>
<dbReference type="NCBIfam" id="NF033748">
    <property type="entry name" value="class_F_sortase"/>
    <property type="match status" value="1"/>
</dbReference>
<evidence type="ECO:0000313" key="5">
    <source>
        <dbReference type="Proteomes" id="UP000647172"/>
    </source>
</evidence>
<feature type="compositionally biased region" description="Pro residues" evidence="2">
    <location>
        <begin position="1"/>
        <end position="14"/>
    </location>
</feature>
<accession>A0A919JSC3</accession>
<dbReference type="Gene3D" id="2.40.260.10">
    <property type="entry name" value="Sortase"/>
    <property type="match status" value="1"/>
</dbReference>
<dbReference type="CDD" id="cd05829">
    <property type="entry name" value="Sortase_F"/>
    <property type="match status" value="1"/>
</dbReference>
<dbReference type="SUPFAM" id="SSF63817">
    <property type="entry name" value="Sortase"/>
    <property type="match status" value="1"/>
</dbReference>
<sequence length="277" mass="29634">MTRPATPRPVPHGPRMPQSVLRRRPAEILAARPHGQPQPAAPPARRPSPRPPARIATAPARTRPPAARATTGRRPLPLGLMAAILVFVGLFTVGAGLGAATGFNLGDLFRGPDKPPPRAFPVLDPSTPKRLTIRSIKVEAPILRVGRAADGSVDVPPLTRHNEAGWFDQGPTPGQFGPALIVGHADTRTGPSVFAGLGKLKAGQKIEVLREDDSVAIFQINSVEHFNKEKLPVKRVYGDYSRPSLRLMTCGGRWLGGKRGYSDNVVVFASLVSAKET</sequence>
<feature type="compositionally biased region" description="Pro residues" evidence="2">
    <location>
        <begin position="39"/>
        <end position="52"/>
    </location>
</feature>
<protein>
    <recommendedName>
        <fullName evidence="6">Sortase family protein</fullName>
    </recommendedName>
</protein>
<keyword evidence="3" id="KW-0472">Membrane</keyword>
<keyword evidence="1" id="KW-0378">Hydrolase</keyword>
<evidence type="ECO:0008006" key="6">
    <source>
        <dbReference type="Google" id="ProtNLM"/>
    </source>
</evidence>
<keyword evidence="3" id="KW-1133">Transmembrane helix</keyword>
<dbReference type="AlphaFoldDB" id="A0A919JSC3"/>
<dbReference type="Pfam" id="PF04203">
    <property type="entry name" value="Sortase"/>
    <property type="match status" value="1"/>
</dbReference>
<organism evidence="4 5">
    <name type="scientific">Actinoplanes nipponensis</name>
    <dbReference type="NCBI Taxonomy" id="135950"/>
    <lineage>
        <taxon>Bacteria</taxon>
        <taxon>Bacillati</taxon>
        <taxon>Actinomycetota</taxon>
        <taxon>Actinomycetes</taxon>
        <taxon>Micromonosporales</taxon>
        <taxon>Micromonosporaceae</taxon>
        <taxon>Actinoplanes</taxon>
    </lineage>
</organism>
<evidence type="ECO:0000256" key="2">
    <source>
        <dbReference type="SAM" id="MobiDB-lite"/>
    </source>
</evidence>
<reference evidence="4" key="1">
    <citation type="submission" date="2021-01" db="EMBL/GenBank/DDBJ databases">
        <title>Whole genome shotgun sequence of Actinoplanes nipponensis NBRC 14063.</title>
        <authorList>
            <person name="Komaki H."/>
            <person name="Tamura T."/>
        </authorList>
    </citation>
    <scope>NUCLEOTIDE SEQUENCE</scope>
    <source>
        <strain evidence="4">NBRC 14063</strain>
    </source>
</reference>
<keyword evidence="3" id="KW-0812">Transmembrane</keyword>
<keyword evidence="5" id="KW-1185">Reference proteome</keyword>